<accession>A0A1I7U6X6</accession>
<sequence length="131" mass="15988">MSSKEHAELYQRLQNPDFSRFQRRKRPFWILKDFEKPNEKKPIEVEEMDDVKVCWNQDIQYLGDIKHSKLSERMTKYMKDGPVEWGINDRKRFEYINEITSTERLLHFDRLLRNLDTNFNVLSTSTAHRNH</sequence>
<dbReference type="STRING" id="1561998.A0A1I7U6X6"/>
<protein>
    <submittedName>
        <fullName evidence="2">MADF domain-containing protein</fullName>
    </submittedName>
</protein>
<dbReference type="eggNOG" id="ENOG502TFRD">
    <property type="taxonomic scope" value="Eukaryota"/>
</dbReference>
<keyword evidence="1" id="KW-1185">Reference proteome</keyword>
<reference evidence="2" key="1">
    <citation type="submission" date="2016-11" db="UniProtKB">
        <authorList>
            <consortium name="WormBaseParasite"/>
        </authorList>
    </citation>
    <scope>IDENTIFICATION</scope>
</reference>
<dbReference type="WBParaSite" id="Csp11.Scaffold629.g15474.t1">
    <property type="protein sequence ID" value="Csp11.Scaffold629.g15474.t1"/>
    <property type="gene ID" value="Csp11.Scaffold629.g15474"/>
</dbReference>
<evidence type="ECO:0000313" key="1">
    <source>
        <dbReference type="Proteomes" id="UP000095282"/>
    </source>
</evidence>
<organism evidence="1 2">
    <name type="scientific">Caenorhabditis tropicalis</name>
    <dbReference type="NCBI Taxonomy" id="1561998"/>
    <lineage>
        <taxon>Eukaryota</taxon>
        <taxon>Metazoa</taxon>
        <taxon>Ecdysozoa</taxon>
        <taxon>Nematoda</taxon>
        <taxon>Chromadorea</taxon>
        <taxon>Rhabditida</taxon>
        <taxon>Rhabditina</taxon>
        <taxon>Rhabditomorpha</taxon>
        <taxon>Rhabditoidea</taxon>
        <taxon>Rhabditidae</taxon>
        <taxon>Peloderinae</taxon>
        <taxon>Caenorhabditis</taxon>
    </lineage>
</organism>
<name>A0A1I7U6X6_9PELO</name>
<evidence type="ECO:0000313" key="2">
    <source>
        <dbReference type="WBParaSite" id="Csp11.Scaffold629.g15474.t1"/>
    </source>
</evidence>
<dbReference type="Proteomes" id="UP000095282">
    <property type="component" value="Unplaced"/>
</dbReference>
<dbReference type="AlphaFoldDB" id="A0A1I7U6X6"/>
<proteinExistence type="predicted"/>